<dbReference type="PROSITE" id="PS01360">
    <property type="entry name" value="ZF_MYND_1"/>
    <property type="match status" value="1"/>
</dbReference>
<evidence type="ECO:0000313" key="6">
    <source>
        <dbReference type="EMBL" id="RPD52707.1"/>
    </source>
</evidence>
<keyword evidence="1" id="KW-0479">Metal-binding</keyword>
<feature type="domain" description="MYND-type" evidence="5">
    <location>
        <begin position="594"/>
        <end position="632"/>
    </location>
</feature>
<evidence type="ECO:0000256" key="4">
    <source>
        <dbReference type="PROSITE-ProRule" id="PRU00134"/>
    </source>
</evidence>
<dbReference type="GO" id="GO:0008270">
    <property type="term" value="F:zinc ion binding"/>
    <property type="evidence" value="ECO:0007669"/>
    <property type="project" value="UniProtKB-KW"/>
</dbReference>
<dbReference type="AlphaFoldDB" id="A0A5C2RQL0"/>
<gene>
    <name evidence="6" type="ORF">L227DRAFT_514423</name>
</gene>
<dbReference type="EMBL" id="ML122344">
    <property type="protein sequence ID" value="RPD52707.1"/>
    <property type="molecule type" value="Genomic_DNA"/>
</dbReference>
<keyword evidence="3" id="KW-0862">Zinc</keyword>
<keyword evidence="2 4" id="KW-0863">Zinc-finger</keyword>
<dbReference type="InterPro" id="IPR016024">
    <property type="entry name" value="ARM-type_fold"/>
</dbReference>
<dbReference type="SUPFAM" id="SSF48371">
    <property type="entry name" value="ARM repeat"/>
    <property type="match status" value="1"/>
</dbReference>
<dbReference type="SUPFAM" id="SSF144232">
    <property type="entry name" value="HIT/MYND zinc finger-like"/>
    <property type="match status" value="1"/>
</dbReference>
<dbReference type="InterPro" id="IPR002893">
    <property type="entry name" value="Znf_MYND"/>
</dbReference>
<evidence type="ECO:0000256" key="2">
    <source>
        <dbReference type="ARBA" id="ARBA00022771"/>
    </source>
</evidence>
<dbReference type="Gene3D" id="1.25.10.10">
    <property type="entry name" value="Leucine-rich Repeat Variant"/>
    <property type="match status" value="1"/>
</dbReference>
<evidence type="ECO:0000256" key="1">
    <source>
        <dbReference type="ARBA" id="ARBA00022723"/>
    </source>
</evidence>
<evidence type="ECO:0000313" key="7">
    <source>
        <dbReference type="Proteomes" id="UP000313359"/>
    </source>
</evidence>
<organism evidence="6 7">
    <name type="scientific">Lentinus tigrinus ALCF2SS1-6</name>
    <dbReference type="NCBI Taxonomy" id="1328759"/>
    <lineage>
        <taxon>Eukaryota</taxon>
        <taxon>Fungi</taxon>
        <taxon>Dikarya</taxon>
        <taxon>Basidiomycota</taxon>
        <taxon>Agaricomycotina</taxon>
        <taxon>Agaricomycetes</taxon>
        <taxon>Polyporales</taxon>
        <taxon>Polyporaceae</taxon>
        <taxon>Lentinus</taxon>
    </lineage>
</organism>
<dbReference type="Gene3D" id="6.10.140.2220">
    <property type="match status" value="1"/>
</dbReference>
<proteinExistence type="predicted"/>
<accession>A0A5C2RQL0</accession>
<keyword evidence="7" id="KW-1185">Reference proteome</keyword>
<sequence>SLADLSTRSGLRKTHSQIDRIYTELDAFYQLGKARNSPQLLAGVVSILVKMCTDSILKEKLFEKGFLDMIVDLLEHDLTRYMALKILLAFAHDGSRKQGDVLTKIAGHSRTLARLIHNRPNEHNVVELAVVVMAHAVRFFTSTLTPAASHRLQEIGLHDLLQSMFAVLRRRNPSKSLLTHALMLLITPAQYLPAFCKDDTSMIEFFVALLRAKDISTRVAALEGILNISEVHSEPDTYEVDLQHLTRIMKDAESSAAATTGSDSLDLYRLSNRYIEVMSRAARDRDWSALGRHIADIVQRSPSVVEGSWSQLEEDVDAPALASHRSRATFSVWSDALPECARTLRQSGRSSDLDAADILDMKYMMLRGRIEEAITMARTASSRSPDHVYARYVISLCGDTAEGLRAAEEGLKCPGVTPFLRKQMLWRAVEFGVYRGFEKILSTSETEDNQAQEGIVSLRQALENVNVFLAEAPSDAHLRLTMLGWKLLLVMTLRGPELSDSLIELTDIRQEIEAAITTKRTFGYTIHKTRIHNAWNQILQLNDASLREWGAIIHSCNQVEARTHCSGASVEHRGFALVTDQEPLPETYLGMQQCSWCGALSVSLKKCKGCGSARYCDIMCQRGHWTEHKQACRGGPVE</sequence>
<evidence type="ECO:0000259" key="5">
    <source>
        <dbReference type="PROSITE" id="PS50865"/>
    </source>
</evidence>
<dbReference type="OrthoDB" id="2799691at2759"/>
<protein>
    <recommendedName>
        <fullName evidence="5">MYND-type domain-containing protein</fullName>
    </recommendedName>
</protein>
<feature type="non-terminal residue" evidence="6">
    <location>
        <position position="1"/>
    </location>
</feature>
<evidence type="ECO:0000256" key="3">
    <source>
        <dbReference type="ARBA" id="ARBA00022833"/>
    </source>
</evidence>
<dbReference type="Pfam" id="PF01753">
    <property type="entry name" value="zf-MYND"/>
    <property type="match status" value="1"/>
</dbReference>
<name>A0A5C2RQL0_9APHY</name>
<dbReference type="PROSITE" id="PS50865">
    <property type="entry name" value="ZF_MYND_2"/>
    <property type="match status" value="1"/>
</dbReference>
<reference evidence="6" key="1">
    <citation type="journal article" date="2018" name="Genome Biol. Evol.">
        <title>Genomics and development of Lentinus tigrinus, a white-rot wood-decaying mushroom with dimorphic fruiting bodies.</title>
        <authorList>
            <person name="Wu B."/>
            <person name="Xu Z."/>
            <person name="Knudson A."/>
            <person name="Carlson A."/>
            <person name="Chen N."/>
            <person name="Kovaka S."/>
            <person name="LaButti K."/>
            <person name="Lipzen A."/>
            <person name="Pennachio C."/>
            <person name="Riley R."/>
            <person name="Schakwitz W."/>
            <person name="Umezawa K."/>
            <person name="Ohm R.A."/>
            <person name="Grigoriev I.V."/>
            <person name="Nagy L.G."/>
            <person name="Gibbons J."/>
            <person name="Hibbett D."/>
        </authorList>
    </citation>
    <scope>NUCLEOTIDE SEQUENCE [LARGE SCALE GENOMIC DNA]</scope>
    <source>
        <strain evidence="6">ALCF2SS1-6</strain>
    </source>
</reference>
<dbReference type="Proteomes" id="UP000313359">
    <property type="component" value="Unassembled WGS sequence"/>
</dbReference>
<dbReference type="InterPro" id="IPR011989">
    <property type="entry name" value="ARM-like"/>
</dbReference>